<evidence type="ECO:0000256" key="1">
    <source>
        <dbReference type="SAM" id="SignalP"/>
    </source>
</evidence>
<protein>
    <recommendedName>
        <fullName evidence="4">O-acyltransferase WSD1 C-terminal domain-containing protein</fullName>
    </recommendedName>
</protein>
<evidence type="ECO:0000313" key="3">
    <source>
        <dbReference type="Proteomes" id="UP000326759"/>
    </source>
</evidence>
<dbReference type="EMBL" id="SEYY01000214">
    <property type="protein sequence ID" value="KAB7507797.1"/>
    <property type="molecule type" value="Genomic_DNA"/>
</dbReference>
<gene>
    <name evidence="2" type="ORF">Anas_04386</name>
</gene>
<evidence type="ECO:0000313" key="2">
    <source>
        <dbReference type="EMBL" id="KAB7507797.1"/>
    </source>
</evidence>
<dbReference type="OrthoDB" id="619536at2759"/>
<feature type="chain" id="PRO_5024394031" description="O-acyltransferase WSD1 C-terminal domain-containing protein" evidence="1">
    <location>
        <begin position="23"/>
        <end position="331"/>
    </location>
</feature>
<dbReference type="Proteomes" id="UP000326759">
    <property type="component" value="Unassembled WGS sequence"/>
</dbReference>
<dbReference type="AlphaFoldDB" id="A0A5N5TNP7"/>
<name>A0A5N5TNP7_9CRUS</name>
<keyword evidence="1" id="KW-0732">Signal</keyword>
<keyword evidence="3" id="KW-1185">Reference proteome</keyword>
<feature type="signal peptide" evidence="1">
    <location>
        <begin position="1"/>
        <end position="22"/>
    </location>
</feature>
<evidence type="ECO:0008006" key="4">
    <source>
        <dbReference type="Google" id="ProtNLM"/>
    </source>
</evidence>
<sequence>MKSSILFLNCLEWICYLPLVLRQKIPLINVFLKFDGNLSFEDLKNLVQNKINESEIPGGSNAFKKFKQTLQSYCGYFVWKDIDNFDINNHIKKINLSELYPGEAQNINKTNSLLQNSCAEILTCKYLSEYGSRPFPDNLPQWEVLILSQEGSRILLHIWCIALFPYVILLMFQGRKNPLHGADLHEKKIYVTSKDIPFDIVKSIKKGTKASATDILFSCLSFSLASFFQTRAVEVSDITMFFPIGEYDPTTPVLSQMFTWSERKLKKFDFGFLTIPQMEQVLLLFPTKDNFVCLLNVDTALISKQEEAEKLLEGFIFALESLQKEVNEKNY</sequence>
<comment type="caution">
    <text evidence="2">The sequence shown here is derived from an EMBL/GenBank/DDBJ whole genome shotgun (WGS) entry which is preliminary data.</text>
</comment>
<organism evidence="2 3">
    <name type="scientific">Armadillidium nasatum</name>
    <dbReference type="NCBI Taxonomy" id="96803"/>
    <lineage>
        <taxon>Eukaryota</taxon>
        <taxon>Metazoa</taxon>
        <taxon>Ecdysozoa</taxon>
        <taxon>Arthropoda</taxon>
        <taxon>Crustacea</taxon>
        <taxon>Multicrustacea</taxon>
        <taxon>Malacostraca</taxon>
        <taxon>Eumalacostraca</taxon>
        <taxon>Peracarida</taxon>
        <taxon>Isopoda</taxon>
        <taxon>Oniscidea</taxon>
        <taxon>Crinocheta</taxon>
        <taxon>Armadillidiidae</taxon>
        <taxon>Armadillidium</taxon>
    </lineage>
</organism>
<proteinExistence type="predicted"/>
<accession>A0A5N5TNP7</accession>
<reference evidence="2 3" key="1">
    <citation type="journal article" date="2019" name="PLoS Biol.">
        <title>Sex chromosomes control vertical transmission of feminizing Wolbachia symbionts in an isopod.</title>
        <authorList>
            <person name="Becking T."/>
            <person name="Chebbi M.A."/>
            <person name="Giraud I."/>
            <person name="Moumen B."/>
            <person name="Laverre T."/>
            <person name="Caubet Y."/>
            <person name="Peccoud J."/>
            <person name="Gilbert C."/>
            <person name="Cordaux R."/>
        </authorList>
    </citation>
    <scope>NUCLEOTIDE SEQUENCE [LARGE SCALE GENOMIC DNA]</scope>
    <source>
        <strain evidence="2">ANa2</strain>
        <tissue evidence="2">Whole body excluding digestive tract and cuticle</tissue>
    </source>
</reference>